<keyword evidence="1 3" id="KW-0853">WD repeat</keyword>
<feature type="repeat" description="WD" evidence="3">
    <location>
        <begin position="543"/>
        <end position="574"/>
    </location>
</feature>
<dbReference type="InterPro" id="IPR036322">
    <property type="entry name" value="WD40_repeat_dom_sf"/>
</dbReference>
<gene>
    <name evidence="5" type="ORF">CSKR_107730</name>
</gene>
<dbReference type="InterPro" id="IPR020472">
    <property type="entry name" value="WD40_PAC1"/>
</dbReference>
<feature type="region of interest" description="Disordered" evidence="4">
    <location>
        <begin position="676"/>
        <end position="695"/>
    </location>
</feature>
<dbReference type="SUPFAM" id="SSF50978">
    <property type="entry name" value="WD40 repeat-like"/>
    <property type="match status" value="1"/>
</dbReference>
<dbReference type="EMBL" id="NIRI02000042">
    <property type="protein sequence ID" value="KAG5448776.1"/>
    <property type="molecule type" value="Genomic_DNA"/>
</dbReference>
<feature type="region of interest" description="Disordered" evidence="4">
    <location>
        <begin position="398"/>
        <end position="417"/>
    </location>
</feature>
<dbReference type="PROSITE" id="PS50294">
    <property type="entry name" value="WD_REPEATS_REGION"/>
    <property type="match status" value="2"/>
</dbReference>
<dbReference type="PROSITE" id="PS00678">
    <property type="entry name" value="WD_REPEATS_1"/>
    <property type="match status" value="2"/>
</dbReference>
<feature type="repeat" description="WD" evidence="3">
    <location>
        <begin position="356"/>
        <end position="390"/>
    </location>
</feature>
<dbReference type="InterPro" id="IPR001680">
    <property type="entry name" value="WD40_rpt"/>
</dbReference>
<comment type="caution">
    <text evidence="5">The sequence shown here is derived from an EMBL/GenBank/DDBJ whole genome shotgun (WGS) entry which is preliminary data.</text>
</comment>
<dbReference type="OrthoDB" id="674604at2759"/>
<keyword evidence="6" id="KW-1185">Reference proteome</keyword>
<reference evidence="5 6" key="1">
    <citation type="journal article" date="2018" name="Biotechnol. Adv.">
        <title>Improved genomic resources and new bioinformatic workflow for the carcinogenic parasite Clonorchis sinensis: Biotechnological implications.</title>
        <authorList>
            <person name="Wang D."/>
            <person name="Korhonen P.K."/>
            <person name="Gasser R.B."/>
            <person name="Young N.D."/>
        </authorList>
    </citation>
    <scope>NUCLEOTIDE SEQUENCE [LARGE SCALE GENOMIC DNA]</scope>
    <source>
        <strain evidence="5">Cs-k2</strain>
    </source>
</reference>
<reference evidence="5 6" key="2">
    <citation type="journal article" date="2021" name="Genomics">
        <title>High-quality reference genome for Clonorchis sinensis.</title>
        <authorList>
            <person name="Young N.D."/>
            <person name="Stroehlein A.J."/>
            <person name="Kinkar L."/>
            <person name="Wang T."/>
            <person name="Sohn W.M."/>
            <person name="Chang B.C.H."/>
            <person name="Kaur P."/>
            <person name="Weisz D."/>
            <person name="Dudchenko O."/>
            <person name="Aiden E.L."/>
            <person name="Korhonen P.K."/>
            <person name="Gasser R.B."/>
        </authorList>
    </citation>
    <scope>NUCLEOTIDE SEQUENCE [LARGE SCALE GENOMIC DNA]</scope>
    <source>
        <strain evidence="5">Cs-k2</strain>
    </source>
</reference>
<evidence type="ECO:0000256" key="3">
    <source>
        <dbReference type="PROSITE-ProRule" id="PRU00221"/>
    </source>
</evidence>
<feature type="repeat" description="WD" evidence="3">
    <location>
        <begin position="601"/>
        <end position="623"/>
    </location>
</feature>
<dbReference type="InterPro" id="IPR015943">
    <property type="entry name" value="WD40/YVTN_repeat-like_dom_sf"/>
</dbReference>
<dbReference type="InterPro" id="IPR019775">
    <property type="entry name" value="WD40_repeat_CS"/>
</dbReference>
<organism evidence="5 6">
    <name type="scientific">Clonorchis sinensis</name>
    <name type="common">Chinese liver fluke</name>
    <dbReference type="NCBI Taxonomy" id="79923"/>
    <lineage>
        <taxon>Eukaryota</taxon>
        <taxon>Metazoa</taxon>
        <taxon>Spiralia</taxon>
        <taxon>Lophotrochozoa</taxon>
        <taxon>Platyhelminthes</taxon>
        <taxon>Trematoda</taxon>
        <taxon>Digenea</taxon>
        <taxon>Opisthorchiida</taxon>
        <taxon>Opisthorchiata</taxon>
        <taxon>Opisthorchiidae</taxon>
        <taxon>Clonorchis</taxon>
    </lineage>
</organism>
<dbReference type="PRINTS" id="PR00320">
    <property type="entry name" value="GPROTEINBRPT"/>
</dbReference>
<protein>
    <submittedName>
        <fullName evidence="5">F-box/WD repeat-containing protein 10</fullName>
    </submittedName>
</protein>
<dbReference type="SMART" id="SM00320">
    <property type="entry name" value="WD40"/>
    <property type="match status" value="5"/>
</dbReference>
<accession>A0A8T1MIV7</accession>
<dbReference type="PROSITE" id="PS50082">
    <property type="entry name" value="WD_REPEATS_2"/>
    <property type="match status" value="3"/>
</dbReference>
<dbReference type="Gene3D" id="2.130.10.10">
    <property type="entry name" value="YVTN repeat-like/Quinoprotein amine dehydrogenase"/>
    <property type="match status" value="1"/>
</dbReference>
<dbReference type="PANTHER" id="PTHR19872">
    <property type="entry name" value="UBIQUITIN LIGASE SPECIFICITY FACTOR/HREP PROTEIN"/>
    <property type="match status" value="1"/>
</dbReference>
<evidence type="ECO:0000256" key="4">
    <source>
        <dbReference type="SAM" id="MobiDB-lite"/>
    </source>
</evidence>
<evidence type="ECO:0000256" key="2">
    <source>
        <dbReference type="ARBA" id="ARBA00022737"/>
    </source>
</evidence>
<evidence type="ECO:0000313" key="5">
    <source>
        <dbReference type="EMBL" id="KAG5448776.1"/>
    </source>
</evidence>
<feature type="compositionally biased region" description="Basic and acidic residues" evidence="4">
    <location>
        <begin position="682"/>
        <end position="695"/>
    </location>
</feature>
<proteinExistence type="predicted"/>
<dbReference type="PANTHER" id="PTHR19872:SF7">
    <property type="entry name" value="F-BOX AND WD REPEAT DOMAIN CONTAINING PROTEIN 10B-RELATED"/>
    <property type="match status" value="1"/>
</dbReference>
<feature type="compositionally biased region" description="Polar residues" evidence="4">
    <location>
        <begin position="221"/>
        <end position="235"/>
    </location>
</feature>
<dbReference type="AlphaFoldDB" id="A0A8T1MIV7"/>
<feature type="region of interest" description="Disordered" evidence="4">
    <location>
        <begin position="195"/>
        <end position="244"/>
    </location>
</feature>
<feature type="region of interest" description="Disordered" evidence="4">
    <location>
        <begin position="738"/>
        <end position="766"/>
    </location>
</feature>
<evidence type="ECO:0000313" key="6">
    <source>
        <dbReference type="Proteomes" id="UP000286415"/>
    </source>
</evidence>
<sequence>MFPPATSSVMLTRCFICDANSLTSLIHECIKHLPPEGVCEVLKDVFGSKEELINAVTRRFKFVEILNIRQPNGPEETWSHGRKQPLPTRGYIEKLCSYVRNNVHNAPSSFERILLLRCLLMLSRKRRHTLHSILEGLKGSVIVEKIPTARVRSKQISHESAQDAQLDSKPIVFHPVENFARFLLVPIPSSCVPNIQSKGRKAAARRKDRSYASVSESESSKNTVRPKTEVQPTTSERNRSRSIAAQRPVQISLKRLAPAMRKAFSGLPLTYVPLEERNVYTNPYSVFVLYERQADERLFPNRVIHTDDTQQWLAHCEGTVEHRRIHFLNIAPREHDGKCDIPEATDFLEHLNRTWLTGHAGSVRTLWLDSLRGFLISGSYDTTIRLWDLSENIVHLQRPEPKKQEADSSEQKAEDPMSFHTGQSRCVCKYRGHSANVLCLWVDQSRVWPRVQPPKKRQHQRAGEADAVPAFLENLTFRFASGGADNTCYVWQVDSRVPLWMMKHSTSVTAVVLCGYWCASGDQSGEIKLWDLRDDSPLLHKVLQGHTDEITALRMNEAYLVSSSKDGFVRVWDLVSKLTTCLGQLAHLSPVLCMELRFLRILTGCADGRVRVWNLLTQNCQRVFLGNNRHDPVLSLLAFDNRIILNTQHNILDLQFNKSVWSFSQSRDAVAEVPWTGPTLPRAEESPNERPMSRAEIRYNGKGISKVINLRITEENEHSFTSGGLRKPKIIMRGNSGQRLQSLSSPRATHASNCESRSGNCRSKSS</sequence>
<dbReference type="InterPro" id="IPR051075">
    <property type="entry name" value="SCF_subunit_WD-repeat"/>
</dbReference>
<dbReference type="Proteomes" id="UP000286415">
    <property type="component" value="Unassembled WGS sequence"/>
</dbReference>
<evidence type="ECO:0000256" key="1">
    <source>
        <dbReference type="ARBA" id="ARBA00022574"/>
    </source>
</evidence>
<dbReference type="Pfam" id="PF00400">
    <property type="entry name" value="WD40"/>
    <property type="match status" value="4"/>
</dbReference>
<name>A0A8T1MIV7_CLOSI</name>
<feature type="compositionally biased region" description="Basic residues" evidence="4">
    <location>
        <begin position="198"/>
        <end position="208"/>
    </location>
</feature>
<keyword evidence="2" id="KW-0677">Repeat</keyword>